<accession>A0A4Q0I659</accession>
<dbReference type="InterPro" id="IPR014032">
    <property type="entry name" value="Peptidase_A24A_bac"/>
</dbReference>
<sequence>MAFFYILAALVGLLIGSFLNVCIYRIPNNESIVMPPSHCMKCGHRLTVLDLVPVFSYVFLRGRCRHCGEKISPRYALVEMMTSVVYVLLFHKYGLSVDFLASAYLMSILLVVFFIDLDHMIIPNQLVIAALIGGIPIFIYNIFRPIEIYGDRNWWNPLLGALIGFGFLLLIAILGYIVYKTDEAMGGGDIKLFAPIGLFLGWKMTIMSLFISFVTAGVISIILLLLKKKDRKSTFVFGPFIVIGTFATYLFGWEFFNWYIGTLQMY</sequence>
<proteinExistence type="inferred from homology"/>
<dbReference type="GO" id="GO:0006465">
    <property type="term" value="P:signal peptide processing"/>
    <property type="evidence" value="ECO:0007669"/>
    <property type="project" value="TreeGrafter"/>
</dbReference>
<dbReference type="Pfam" id="PF01478">
    <property type="entry name" value="Peptidase_A24"/>
    <property type="match status" value="1"/>
</dbReference>
<dbReference type="InterPro" id="IPR050882">
    <property type="entry name" value="Prepilin_peptidase/N-MTase"/>
</dbReference>
<dbReference type="EC" id="2.1.1.-" evidence="9"/>
<keyword evidence="6 10" id="KW-1133">Transmembrane helix</keyword>
<gene>
    <name evidence="13" type="ORF">EFD62_05070</name>
</gene>
<dbReference type="PRINTS" id="PR00864">
    <property type="entry name" value="PREPILNPTASE"/>
</dbReference>
<keyword evidence="14" id="KW-1185">Reference proteome</keyword>
<name>A0A4Q0I659_9FIRM</name>
<evidence type="ECO:0000313" key="13">
    <source>
        <dbReference type="EMBL" id="RXE59866.1"/>
    </source>
</evidence>
<comment type="caution">
    <text evidence="13">The sequence shown here is derived from an EMBL/GenBank/DDBJ whole genome shotgun (WGS) entry which is preliminary data.</text>
</comment>
<dbReference type="PANTHER" id="PTHR30487:SF0">
    <property type="entry name" value="PREPILIN LEADER PEPTIDASE_N-METHYLTRANSFERASE-RELATED"/>
    <property type="match status" value="1"/>
</dbReference>
<feature type="transmembrane region" description="Helical" evidence="10">
    <location>
        <begin position="199"/>
        <end position="226"/>
    </location>
</feature>
<keyword evidence="5 9" id="KW-0812">Transmembrane</keyword>
<evidence type="ECO:0000259" key="12">
    <source>
        <dbReference type="Pfam" id="PF06750"/>
    </source>
</evidence>
<keyword evidence="9" id="KW-0378">Hydrolase</keyword>
<dbReference type="Proteomes" id="UP000289166">
    <property type="component" value="Unassembled WGS sequence"/>
</dbReference>
<dbReference type="InterPro" id="IPR000045">
    <property type="entry name" value="Prepilin_IV_endopep_pep"/>
</dbReference>
<feature type="transmembrane region" description="Helical" evidence="10">
    <location>
        <begin position="97"/>
        <end position="115"/>
    </location>
</feature>
<dbReference type="Pfam" id="PF06750">
    <property type="entry name" value="A24_N_bact"/>
    <property type="match status" value="1"/>
</dbReference>
<dbReference type="InterPro" id="IPR010627">
    <property type="entry name" value="Prepilin_pept_A24_N"/>
</dbReference>
<keyword evidence="4" id="KW-0997">Cell inner membrane</keyword>
<evidence type="ECO:0000256" key="8">
    <source>
        <dbReference type="RuleBase" id="RU003793"/>
    </source>
</evidence>
<feature type="domain" description="Prepilin peptidase A24 N-terminal" evidence="12">
    <location>
        <begin position="10"/>
        <end position="92"/>
    </location>
</feature>
<keyword evidence="9" id="KW-0645">Protease</keyword>
<dbReference type="AlphaFoldDB" id="A0A4Q0I659"/>
<evidence type="ECO:0000256" key="7">
    <source>
        <dbReference type="ARBA" id="ARBA00023136"/>
    </source>
</evidence>
<evidence type="ECO:0000256" key="10">
    <source>
        <dbReference type="SAM" id="Phobius"/>
    </source>
</evidence>
<evidence type="ECO:0000256" key="1">
    <source>
        <dbReference type="ARBA" id="ARBA00004429"/>
    </source>
</evidence>
<dbReference type="EMBL" id="RLII01000004">
    <property type="protein sequence ID" value="RXE59866.1"/>
    <property type="molecule type" value="Genomic_DNA"/>
</dbReference>
<dbReference type="EC" id="3.4.23.43" evidence="9"/>
<evidence type="ECO:0000256" key="6">
    <source>
        <dbReference type="ARBA" id="ARBA00022989"/>
    </source>
</evidence>
<comment type="subcellular location">
    <subcellularLocation>
        <location evidence="1">Cell inner membrane</location>
        <topology evidence="1">Multi-pass membrane protein</topology>
    </subcellularLocation>
    <subcellularLocation>
        <location evidence="9">Cell membrane</location>
        <topology evidence="9">Multi-pass membrane protein</topology>
    </subcellularLocation>
</comment>
<keyword evidence="9" id="KW-0808">Transferase</keyword>
<dbReference type="PANTHER" id="PTHR30487">
    <property type="entry name" value="TYPE 4 PREPILIN-LIKE PROTEINS LEADER PEPTIDE-PROCESSING ENZYME"/>
    <property type="match status" value="1"/>
</dbReference>
<feature type="transmembrane region" description="Helical" evidence="10">
    <location>
        <begin position="6"/>
        <end position="26"/>
    </location>
</feature>
<evidence type="ECO:0000256" key="4">
    <source>
        <dbReference type="ARBA" id="ARBA00022519"/>
    </source>
</evidence>
<organism evidence="13 14">
    <name type="scientific">Acetivibrio mesophilus</name>
    <dbReference type="NCBI Taxonomy" id="2487273"/>
    <lineage>
        <taxon>Bacteria</taxon>
        <taxon>Bacillati</taxon>
        <taxon>Bacillota</taxon>
        <taxon>Clostridia</taxon>
        <taxon>Eubacteriales</taxon>
        <taxon>Oscillospiraceae</taxon>
        <taxon>Acetivibrio</taxon>
    </lineage>
</organism>
<dbReference type="GO" id="GO:0004190">
    <property type="term" value="F:aspartic-type endopeptidase activity"/>
    <property type="evidence" value="ECO:0007669"/>
    <property type="project" value="UniProtKB-EC"/>
</dbReference>
<dbReference type="GO" id="GO:0005886">
    <property type="term" value="C:plasma membrane"/>
    <property type="evidence" value="ECO:0007669"/>
    <property type="project" value="UniProtKB-SubCell"/>
</dbReference>
<evidence type="ECO:0000313" key="14">
    <source>
        <dbReference type="Proteomes" id="UP000289166"/>
    </source>
</evidence>
<keyword evidence="7 10" id="KW-0472">Membrane</keyword>
<dbReference type="OrthoDB" id="9789291at2"/>
<evidence type="ECO:0000256" key="5">
    <source>
        <dbReference type="ARBA" id="ARBA00022692"/>
    </source>
</evidence>
<feature type="transmembrane region" description="Helical" evidence="10">
    <location>
        <begin position="155"/>
        <end position="179"/>
    </location>
</feature>
<protein>
    <recommendedName>
        <fullName evidence="9">Prepilin leader peptidase/N-methyltransferase</fullName>
        <ecNumber evidence="9">2.1.1.-</ecNumber>
        <ecNumber evidence="9">3.4.23.43</ecNumber>
    </recommendedName>
</protein>
<keyword evidence="9" id="KW-0511">Multifunctional enzyme</keyword>
<comment type="similarity">
    <text evidence="2 8">Belongs to the peptidase A24 family.</text>
</comment>
<keyword evidence="9" id="KW-0489">Methyltransferase</keyword>
<dbReference type="Gene3D" id="1.20.120.1220">
    <property type="match status" value="1"/>
</dbReference>
<feature type="transmembrane region" description="Helical" evidence="10">
    <location>
        <begin position="121"/>
        <end position="143"/>
    </location>
</feature>
<comment type="catalytic activity">
    <reaction evidence="9">
        <text>Typically cleaves a -Gly-|-Phe- bond to release an N-terminal, basic peptide of 5-8 residues from type IV prepilin, and then N-methylates the new N-terminal amino group, the methyl donor being S-adenosyl-L-methionine.</text>
        <dbReference type="EC" id="3.4.23.43"/>
    </reaction>
</comment>
<dbReference type="GO" id="GO:0032259">
    <property type="term" value="P:methylation"/>
    <property type="evidence" value="ECO:0007669"/>
    <property type="project" value="UniProtKB-KW"/>
</dbReference>
<reference evidence="14" key="1">
    <citation type="submission" date="2018-11" db="EMBL/GenBank/DDBJ databases">
        <title>Genome sequencing of a novel mesophilic and cellulolytic organism within the genus Hungateiclostridium.</title>
        <authorList>
            <person name="Rettenmaier R."/>
            <person name="Liebl W."/>
            <person name="Zverlov V."/>
        </authorList>
    </citation>
    <scope>NUCLEOTIDE SEQUENCE [LARGE SCALE GENOMIC DNA]</scope>
    <source>
        <strain evidence="14">N2K1</strain>
    </source>
</reference>
<dbReference type="GO" id="GO:0008168">
    <property type="term" value="F:methyltransferase activity"/>
    <property type="evidence" value="ECO:0007669"/>
    <property type="project" value="UniProtKB-KW"/>
</dbReference>
<feature type="transmembrane region" description="Helical" evidence="10">
    <location>
        <begin position="235"/>
        <end position="256"/>
    </location>
</feature>
<evidence type="ECO:0000256" key="9">
    <source>
        <dbReference type="RuleBase" id="RU003794"/>
    </source>
</evidence>
<comment type="function">
    <text evidence="9">Plays an essential role in type IV pili and type II pseudopili formation by proteolytically removing the leader sequence from substrate proteins and subsequently monomethylating the alpha-amino group of the newly exposed N-terminal phenylalanine.</text>
</comment>
<evidence type="ECO:0000259" key="11">
    <source>
        <dbReference type="Pfam" id="PF01478"/>
    </source>
</evidence>
<feature type="domain" description="Prepilin type IV endopeptidase peptidase" evidence="11">
    <location>
        <begin position="104"/>
        <end position="221"/>
    </location>
</feature>
<evidence type="ECO:0000256" key="2">
    <source>
        <dbReference type="ARBA" id="ARBA00005801"/>
    </source>
</evidence>
<keyword evidence="3" id="KW-1003">Cell membrane</keyword>
<evidence type="ECO:0000256" key="3">
    <source>
        <dbReference type="ARBA" id="ARBA00022475"/>
    </source>
</evidence>